<dbReference type="RefSeq" id="WP_275118643.1">
    <property type="nucleotide sequence ID" value="NZ_JAOTPO010000007.1"/>
</dbReference>
<reference evidence="1" key="1">
    <citation type="submission" date="2024-05" db="EMBL/GenBank/DDBJ databases">
        <title>Alkalihalobacillus sp. strain MEB203 novel alkaliphilic bacterium from Lonar Lake, India.</title>
        <authorList>
            <person name="Joshi A."/>
            <person name="Thite S."/>
            <person name="Mengade P."/>
        </authorList>
    </citation>
    <scope>NUCLEOTIDE SEQUENCE</scope>
    <source>
        <strain evidence="1">MEB 203</strain>
    </source>
</reference>
<proteinExistence type="predicted"/>
<gene>
    <name evidence="1" type="ORF">N7Z68_11610</name>
</gene>
<protein>
    <recommendedName>
        <fullName evidence="3">Sporulation histidine kinase inhibitor Sda</fullName>
    </recommendedName>
</protein>
<comment type="caution">
    <text evidence="1">The sequence shown here is derived from an EMBL/GenBank/DDBJ whole genome shotgun (WGS) entry which is preliminary data.</text>
</comment>
<dbReference type="EMBL" id="JAOTPO010000007">
    <property type="protein sequence ID" value="MDE5414027.1"/>
    <property type="molecule type" value="Genomic_DNA"/>
</dbReference>
<organism evidence="1 2">
    <name type="scientific">Alkalihalobacterium chitinilyticum</name>
    <dbReference type="NCBI Taxonomy" id="2980103"/>
    <lineage>
        <taxon>Bacteria</taxon>
        <taxon>Bacillati</taxon>
        <taxon>Bacillota</taxon>
        <taxon>Bacilli</taxon>
        <taxon>Bacillales</taxon>
        <taxon>Bacillaceae</taxon>
        <taxon>Alkalihalobacterium</taxon>
    </lineage>
</organism>
<name>A0ABT5VH12_9BACI</name>
<evidence type="ECO:0008006" key="3">
    <source>
        <dbReference type="Google" id="ProtNLM"/>
    </source>
</evidence>
<keyword evidence="2" id="KW-1185">Reference proteome</keyword>
<evidence type="ECO:0000313" key="2">
    <source>
        <dbReference type="Proteomes" id="UP001148125"/>
    </source>
</evidence>
<accession>A0ABT5VH12</accession>
<sequence length="45" mass="5232">MSKQNPLLDILLEAYRKGEKEGTELQDLMKEIEKGLRVFVDEPVK</sequence>
<evidence type="ECO:0000313" key="1">
    <source>
        <dbReference type="EMBL" id="MDE5414027.1"/>
    </source>
</evidence>
<dbReference type="Proteomes" id="UP001148125">
    <property type="component" value="Unassembled WGS sequence"/>
</dbReference>
<dbReference type="InterPro" id="IPR058930">
    <property type="entry name" value="YwzD"/>
</dbReference>
<dbReference type="Pfam" id="PF26162">
    <property type="entry name" value="YwzD"/>
    <property type="match status" value="1"/>
</dbReference>